<dbReference type="CDD" id="cd04301">
    <property type="entry name" value="NAT_SF"/>
    <property type="match status" value="1"/>
</dbReference>
<dbReference type="AlphaFoldDB" id="A0A3E1NCQ0"/>
<protein>
    <submittedName>
        <fullName evidence="2">N-acetyltransferase</fullName>
    </submittedName>
</protein>
<dbReference type="RefSeq" id="WP_116849745.1">
    <property type="nucleotide sequence ID" value="NZ_QTJU01000015.1"/>
</dbReference>
<dbReference type="InterPro" id="IPR016181">
    <property type="entry name" value="Acyl_CoA_acyltransferase"/>
</dbReference>
<dbReference type="SUPFAM" id="SSF48403">
    <property type="entry name" value="Ankyrin repeat"/>
    <property type="match status" value="1"/>
</dbReference>
<dbReference type="OrthoDB" id="1096234at2"/>
<dbReference type="InterPro" id="IPR002110">
    <property type="entry name" value="Ankyrin_rpt"/>
</dbReference>
<dbReference type="Proteomes" id="UP000261284">
    <property type="component" value="Unassembled WGS sequence"/>
</dbReference>
<feature type="domain" description="N-acetyltransferase" evidence="1">
    <location>
        <begin position="129"/>
        <end position="268"/>
    </location>
</feature>
<dbReference type="PANTHER" id="PTHR43328">
    <property type="entry name" value="ACETYLTRANSFERASE-RELATED"/>
    <property type="match status" value="1"/>
</dbReference>
<dbReference type="PANTHER" id="PTHR43328:SF1">
    <property type="entry name" value="N-ACETYLTRANSFERASE DOMAIN-CONTAINING PROTEIN"/>
    <property type="match status" value="1"/>
</dbReference>
<gene>
    <name evidence="2" type="ORF">DXN05_23455</name>
</gene>
<dbReference type="Pfam" id="PF00583">
    <property type="entry name" value="Acetyltransf_1"/>
    <property type="match status" value="1"/>
</dbReference>
<dbReference type="EMBL" id="QTJU01000015">
    <property type="protein sequence ID" value="RFM25785.1"/>
    <property type="molecule type" value="Genomic_DNA"/>
</dbReference>
<comment type="caution">
    <text evidence="2">The sequence shown here is derived from an EMBL/GenBank/DDBJ whole genome shotgun (WGS) entry which is preliminary data.</text>
</comment>
<keyword evidence="2" id="KW-0808">Transferase</keyword>
<sequence length="424" mass="46126">MLTNATMQQLEQAAADNYKQLACLEALSCGGEVQEKDGLMWTYSGPDRGASILFPALTEQNAPVILDTIMDYYRAHPPADGGCWSLSPAQPAHLAAYLLARGFQPGWLPYWMALDLEAINDQHTTPADLQITPDNDTNIQHLADLPYAASTNMISQAFRDRNPAKAQRFLATYQGAVAGQSAVFFSTGTLGVAGIYNVGVQPNARGKGIGKAVTLAACLHAKEQGYRYAILNATDMGRHIYTPLGFQWTGDGITWWLAGKRYLTHPPSRQQIALAEATGKGDTAALDHLANTLTPAALNTPLTNKMTLMELAVHCKQPATAEWLIAHGALYTAINAWDLGWQERCAALLAQNPQEVNRRYREGNITLLHMAIQRNDTALAKLALAANPDLTLRDSWHNSTPLGWAMFFERAAVAAMIKAQGGTQ</sequence>
<evidence type="ECO:0000259" key="1">
    <source>
        <dbReference type="PROSITE" id="PS51186"/>
    </source>
</evidence>
<reference evidence="2 3" key="1">
    <citation type="submission" date="2018-08" db="EMBL/GenBank/DDBJ databases">
        <title>Chitinophagaceae sp. K23C18032701, a novel bacterium isolated from forest soil.</title>
        <authorList>
            <person name="Wang C."/>
        </authorList>
    </citation>
    <scope>NUCLEOTIDE SEQUENCE [LARGE SCALE GENOMIC DNA]</scope>
    <source>
        <strain evidence="2 3">K23C18032701</strain>
    </source>
</reference>
<dbReference type="GO" id="GO:0016747">
    <property type="term" value="F:acyltransferase activity, transferring groups other than amino-acyl groups"/>
    <property type="evidence" value="ECO:0007669"/>
    <property type="project" value="InterPro"/>
</dbReference>
<proteinExistence type="predicted"/>
<dbReference type="SUPFAM" id="SSF55729">
    <property type="entry name" value="Acyl-CoA N-acyltransferases (Nat)"/>
    <property type="match status" value="1"/>
</dbReference>
<dbReference type="InterPro" id="IPR000182">
    <property type="entry name" value="GNAT_dom"/>
</dbReference>
<keyword evidence="3" id="KW-1185">Reference proteome</keyword>
<evidence type="ECO:0000313" key="2">
    <source>
        <dbReference type="EMBL" id="RFM25785.1"/>
    </source>
</evidence>
<dbReference type="Gene3D" id="3.40.630.30">
    <property type="match status" value="1"/>
</dbReference>
<dbReference type="PROSITE" id="PS51186">
    <property type="entry name" value="GNAT"/>
    <property type="match status" value="1"/>
</dbReference>
<dbReference type="InterPro" id="IPR036770">
    <property type="entry name" value="Ankyrin_rpt-contain_sf"/>
</dbReference>
<dbReference type="SMART" id="SM00248">
    <property type="entry name" value="ANK"/>
    <property type="match status" value="2"/>
</dbReference>
<evidence type="ECO:0000313" key="3">
    <source>
        <dbReference type="Proteomes" id="UP000261284"/>
    </source>
</evidence>
<accession>A0A3E1NCQ0</accession>
<organism evidence="2 3">
    <name type="scientific">Deminuibacter soli</name>
    <dbReference type="NCBI Taxonomy" id="2291815"/>
    <lineage>
        <taxon>Bacteria</taxon>
        <taxon>Pseudomonadati</taxon>
        <taxon>Bacteroidota</taxon>
        <taxon>Chitinophagia</taxon>
        <taxon>Chitinophagales</taxon>
        <taxon>Chitinophagaceae</taxon>
        <taxon>Deminuibacter</taxon>
    </lineage>
</organism>
<dbReference type="Gene3D" id="1.25.40.20">
    <property type="entry name" value="Ankyrin repeat-containing domain"/>
    <property type="match status" value="1"/>
</dbReference>
<name>A0A3E1NCQ0_9BACT</name>